<evidence type="ECO:0000313" key="3">
    <source>
        <dbReference type="Proteomes" id="UP001198701"/>
    </source>
</evidence>
<feature type="chain" id="PRO_5045090376" evidence="1">
    <location>
        <begin position="27"/>
        <end position="173"/>
    </location>
</feature>
<gene>
    <name evidence="2" type="ORF">LMJ30_15070</name>
</gene>
<evidence type="ECO:0000313" key="2">
    <source>
        <dbReference type="EMBL" id="MCC6072271.1"/>
    </source>
</evidence>
<accession>A0ABS8IWF3</accession>
<evidence type="ECO:0000256" key="1">
    <source>
        <dbReference type="SAM" id="SignalP"/>
    </source>
</evidence>
<protein>
    <submittedName>
        <fullName evidence="2">DUF4402 domain-containing protein</fullName>
    </submittedName>
</protein>
<dbReference type="EMBL" id="JAJHPV010000014">
    <property type="protein sequence ID" value="MCC6072271.1"/>
    <property type="molecule type" value="Genomic_DNA"/>
</dbReference>
<proteinExistence type="predicted"/>
<feature type="signal peptide" evidence="1">
    <location>
        <begin position="1"/>
        <end position="26"/>
    </location>
</feature>
<dbReference type="RefSeq" id="WP_229433161.1">
    <property type="nucleotide sequence ID" value="NZ_JAJHPV010000014.1"/>
</dbReference>
<organism evidence="2 3">
    <name type="scientific">Massilia agrisoli</name>
    <dbReference type="NCBI Taxonomy" id="2892444"/>
    <lineage>
        <taxon>Bacteria</taxon>
        <taxon>Pseudomonadati</taxon>
        <taxon>Pseudomonadota</taxon>
        <taxon>Betaproteobacteria</taxon>
        <taxon>Burkholderiales</taxon>
        <taxon>Oxalobacteraceae</taxon>
        <taxon>Telluria group</taxon>
        <taxon>Massilia</taxon>
    </lineage>
</organism>
<comment type="caution">
    <text evidence="2">The sequence shown here is derived from an EMBL/GenBank/DDBJ whole genome shotgun (WGS) entry which is preliminary data.</text>
</comment>
<sequence length="173" mass="16655">MTKPLRTTLKLIAAVAAVAAAPAAIAANTSASSTGTVVTPIAITKAADLVFGKFAAVTGGTITVSTSGARSVTGAVIGMSGTPTAAKFDVTGEADATYSINLTAPATLDSGTDTMAFAAVSDLTAANTTSGNVTTGTLTGGAQSIYVGGVLTVGSGQAPGTYTGNVIATVEYN</sequence>
<dbReference type="Pfam" id="PF14352">
    <property type="entry name" value="DUF4402"/>
    <property type="match status" value="1"/>
</dbReference>
<dbReference type="Proteomes" id="UP001198701">
    <property type="component" value="Unassembled WGS sequence"/>
</dbReference>
<reference evidence="2 3" key="1">
    <citation type="submission" date="2021-11" db="EMBL/GenBank/DDBJ databases">
        <authorList>
            <person name="Huq M.A."/>
        </authorList>
    </citation>
    <scope>NUCLEOTIDE SEQUENCE [LARGE SCALE GENOMIC DNA]</scope>
    <source>
        <strain evidence="2 3">MAHUQ-52</strain>
    </source>
</reference>
<dbReference type="InterPro" id="IPR025514">
    <property type="entry name" value="DUF4402"/>
</dbReference>
<keyword evidence="1" id="KW-0732">Signal</keyword>
<name>A0ABS8IWF3_9BURK</name>
<keyword evidence="3" id="KW-1185">Reference proteome</keyword>